<dbReference type="SUPFAM" id="SSF69255">
    <property type="entry name" value="gp5 N-terminal domain-like"/>
    <property type="match status" value="1"/>
</dbReference>
<reference evidence="3" key="1">
    <citation type="submission" date="2018-05" db="EMBL/GenBank/DDBJ databases">
        <authorList>
            <person name="Du Z."/>
            <person name="Wang X."/>
        </authorList>
    </citation>
    <scope>NUCLEOTIDE SEQUENCE [LARGE SCALE GENOMIC DNA]</scope>
    <source>
        <strain evidence="3">CQN31</strain>
    </source>
</reference>
<dbReference type="AlphaFoldDB" id="A0A317FI32"/>
<dbReference type="Proteomes" id="UP000245765">
    <property type="component" value="Unassembled WGS sequence"/>
</dbReference>
<dbReference type="RefSeq" id="WP_109870707.1">
    <property type="nucleotide sequence ID" value="NZ_QGNA01000002.1"/>
</dbReference>
<dbReference type="SUPFAM" id="SSF69349">
    <property type="entry name" value="Phage fibre proteins"/>
    <property type="match status" value="1"/>
</dbReference>
<dbReference type="EMBL" id="QGNA01000002">
    <property type="protein sequence ID" value="PWS37599.1"/>
    <property type="molecule type" value="Genomic_DNA"/>
</dbReference>
<comment type="caution">
    <text evidence="2">The sequence shown here is derived from an EMBL/GenBank/DDBJ whole genome shotgun (WGS) entry which is preliminary data.</text>
</comment>
<protein>
    <submittedName>
        <fullName evidence="2">Type IV secretion protein Rhs</fullName>
    </submittedName>
</protein>
<evidence type="ECO:0000313" key="2">
    <source>
        <dbReference type="EMBL" id="PWS37599.1"/>
    </source>
</evidence>
<proteinExistence type="predicted"/>
<evidence type="ECO:0000313" key="3">
    <source>
        <dbReference type="Proteomes" id="UP000245765"/>
    </source>
</evidence>
<dbReference type="Gene3D" id="2.40.50.230">
    <property type="entry name" value="Gp5 N-terminal domain"/>
    <property type="match status" value="1"/>
</dbReference>
<feature type="domain" description="Gp5/Type VI secretion system Vgr protein OB-fold" evidence="1">
    <location>
        <begin position="18"/>
        <end position="94"/>
    </location>
</feature>
<name>A0A317FI32_9PROT</name>
<accession>A0A317FI32</accession>
<dbReference type="InterPro" id="IPR006531">
    <property type="entry name" value="Gp5/Vgr_OB"/>
</dbReference>
<dbReference type="OrthoDB" id="9762420at2"/>
<sequence length="229" mass="23922">MTPLDFGGFSRPVLAGVYPALVRDVQDPDGQGRVKVELPWLGADAANAQAWARLATMMAGADRGSWFIPEPGDEVLVAFHGGDASRPYVIGALWNGVDAPPETMDAQNNLRSITSRSGHRVLLDDTAGAEKVEVETQGGHKLTLDDASGGTVTLTHTNGVTMKMDAAGNVEITANTRVTINAPAQLSVSAGMVQVDAGMSRFSGVVQCDTLITNSVISASYTPGAGNVW</sequence>
<dbReference type="Pfam" id="PF04717">
    <property type="entry name" value="Phage_base_V"/>
    <property type="match status" value="1"/>
</dbReference>
<keyword evidence="3" id="KW-1185">Reference proteome</keyword>
<gene>
    <name evidence="2" type="ORF">DFH01_12325</name>
</gene>
<organism evidence="2 3">
    <name type="scientific">Falsiroseomonas bella</name>
    <dbReference type="NCBI Taxonomy" id="2184016"/>
    <lineage>
        <taxon>Bacteria</taxon>
        <taxon>Pseudomonadati</taxon>
        <taxon>Pseudomonadota</taxon>
        <taxon>Alphaproteobacteria</taxon>
        <taxon>Acetobacterales</taxon>
        <taxon>Roseomonadaceae</taxon>
        <taxon>Falsiroseomonas</taxon>
    </lineage>
</organism>
<dbReference type="InterPro" id="IPR037026">
    <property type="entry name" value="Vgr_OB-fold_dom_sf"/>
</dbReference>
<evidence type="ECO:0000259" key="1">
    <source>
        <dbReference type="Pfam" id="PF04717"/>
    </source>
</evidence>